<gene>
    <name evidence="2" type="ORF">FDY93_04155</name>
</gene>
<dbReference type="EMBL" id="VANI01000004">
    <property type="protein sequence ID" value="TLM79297.1"/>
    <property type="molecule type" value="Genomic_DNA"/>
</dbReference>
<evidence type="ECO:0000313" key="2">
    <source>
        <dbReference type="EMBL" id="TLM79297.1"/>
    </source>
</evidence>
<accession>A0ABY2ULK9</accession>
<dbReference type="InterPro" id="IPR024079">
    <property type="entry name" value="MetalloPept_cat_dom_sf"/>
</dbReference>
<evidence type="ECO:0000313" key="3">
    <source>
        <dbReference type="Proteomes" id="UP000306791"/>
    </source>
</evidence>
<protein>
    <recommendedName>
        <fullName evidence="4">Peptidase M43 pregnancy-associated plasma-A domain-containing protein</fullName>
    </recommendedName>
</protein>
<feature type="compositionally biased region" description="Low complexity" evidence="1">
    <location>
        <begin position="57"/>
        <end position="80"/>
    </location>
</feature>
<keyword evidence="3" id="KW-1185">Reference proteome</keyword>
<evidence type="ECO:0000256" key="1">
    <source>
        <dbReference type="SAM" id="MobiDB-lite"/>
    </source>
</evidence>
<proteinExistence type="predicted"/>
<dbReference type="Proteomes" id="UP000306791">
    <property type="component" value="Unassembled WGS sequence"/>
</dbReference>
<dbReference type="SUPFAM" id="SSF55486">
    <property type="entry name" value="Metalloproteases ('zincins'), catalytic domain"/>
    <property type="match status" value="1"/>
</dbReference>
<dbReference type="RefSeq" id="WP_138234469.1">
    <property type="nucleotide sequence ID" value="NZ_CP185860.1"/>
</dbReference>
<organism evidence="2 3">
    <name type="scientific">Microbulbifer harenosus</name>
    <dbReference type="NCBI Taxonomy" id="2576840"/>
    <lineage>
        <taxon>Bacteria</taxon>
        <taxon>Pseudomonadati</taxon>
        <taxon>Pseudomonadota</taxon>
        <taxon>Gammaproteobacteria</taxon>
        <taxon>Cellvibrionales</taxon>
        <taxon>Microbulbiferaceae</taxon>
        <taxon>Microbulbifer</taxon>
    </lineage>
</organism>
<name>A0ABY2ULK9_9GAMM</name>
<reference evidence="2 3" key="1">
    <citation type="submission" date="2019-05" db="EMBL/GenBank/DDBJ databases">
        <title>Microbulbifer harenosus sp. nov., an alginate-degrading bacterium isolated from coastal sand.</title>
        <authorList>
            <person name="Huang H."/>
            <person name="Mo K."/>
            <person name="Bao S."/>
        </authorList>
    </citation>
    <scope>NUCLEOTIDE SEQUENCE [LARGE SCALE GENOMIC DNA]</scope>
    <source>
        <strain evidence="2 3">HB161719</strain>
    </source>
</reference>
<sequence>MISSIVSPWSSSWLAKGRHYLFLVSLCTLPLLFAGCGGGSSAGDSDIAPPEEPVEAPPTSTAPGSNNSSGGTTGEVSTPSNATAVAPGDYASLSRCTPIAGSETAEFKVLLANLDNAPYFDEIVTDAIDNQFRALSPFAEQFSRFAFYRIELQDFAALGCKAQEGTAFACDDTKVMQAMDQQCGADDIYGIIKIVVADTGYGASGGEVIYLGSDSSWPDATTALRHLRNIVVHEVGHNFGLADLYETGIDGSGTAVEGWPSELSREWRNLDGPGCSKWCGSYKPASEYTQSASATCPTLTTRDSCTSFNRSETGACTKDADGNYQCCAWSDEAKDDYFASQCTPAWGSEDIGLDCLEGAGCYYGGAYGNNSWRPVKTWSDSIMYGAGHSQAFDSVSVRELDETIRCCGSSDDSTQSCADFRKEYNTFLSQHQPYKQRLGSCGVR</sequence>
<dbReference type="Gene3D" id="3.40.390.10">
    <property type="entry name" value="Collagenase (Catalytic Domain)"/>
    <property type="match status" value="1"/>
</dbReference>
<evidence type="ECO:0008006" key="4">
    <source>
        <dbReference type="Google" id="ProtNLM"/>
    </source>
</evidence>
<comment type="caution">
    <text evidence="2">The sequence shown here is derived from an EMBL/GenBank/DDBJ whole genome shotgun (WGS) entry which is preliminary data.</text>
</comment>
<feature type="region of interest" description="Disordered" evidence="1">
    <location>
        <begin position="42"/>
        <end position="81"/>
    </location>
</feature>